<dbReference type="EMBL" id="JAFBCY010000003">
    <property type="protein sequence ID" value="MBM7852311.1"/>
    <property type="molecule type" value="Genomic_DNA"/>
</dbReference>
<keyword evidence="4" id="KW-0808">Transferase</keyword>
<dbReference type="GO" id="GO:0008360">
    <property type="term" value="P:regulation of cell shape"/>
    <property type="evidence" value="ECO:0007669"/>
    <property type="project" value="UniProtKB-UniRule"/>
</dbReference>
<evidence type="ECO:0000256" key="3">
    <source>
        <dbReference type="ARBA" id="ARBA00022676"/>
    </source>
</evidence>
<dbReference type="PANTHER" id="PTHR30582:SF24">
    <property type="entry name" value="L,D-TRANSPEPTIDASE ERFK_SRFK-RELATED"/>
    <property type="match status" value="1"/>
</dbReference>
<dbReference type="GO" id="GO:0071972">
    <property type="term" value="F:peptidoglycan L,D-transpeptidase activity"/>
    <property type="evidence" value="ECO:0007669"/>
    <property type="project" value="TreeGrafter"/>
</dbReference>
<feature type="signal peptide" evidence="11">
    <location>
        <begin position="1"/>
        <end position="26"/>
    </location>
</feature>
<evidence type="ECO:0000256" key="5">
    <source>
        <dbReference type="ARBA" id="ARBA00022801"/>
    </source>
</evidence>
<dbReference type="RefSeq" id="WP_204950719.1">
    <property type="nucleotide sequence ID" value="NZ_BSFF01000003.1"/>
</dbReference>
<evidence type="ECO:0000256" key="7">
    <source>
        <dbReference type="ARBA" id="ARBA00022984"/>
    </source>
</evidence>
<feature type="compositionally biased region" description="Low complexity" evidence="10">
    <location>
        <begin position="153"/>
        <end position="164"/>
    </location>
</feature>
<keyword evidence="5" id="KW-0378">Hydrolase</keyword>
<keyword evidence="6 9" id="KW-0133">Cell shape</keyword>
<evidence type="ECO:0000313" key="14">
    <source>
        <dbReference type="EMBL" id="MBM7852311.1"/>
    </source>
</evidence>
<gene>
    <name evidence="13" type="ORF">GCM10008170_25390</name>
    <name evidence="14" type="ORF">JOD31_002553</name>
</gene>
<evidence type="ECO:0000313" key="13">
    <source>
        <dbReference type="EMBL" id="GLK56520.1"/>
    </source>
</evidence>
<evidence type="ECO:0000259" key="12">
    <source>
        <dbReference type="PROSITE" id="PS52029"/>
    </source>
</evidence>
<dbReference type="PANTHER" id="PTHR30582">
    <property type="entry name" value="L,D-TRANSPEPTIDASE"/>
    <property type="match status" value="1"/>
</dbReference>
<dbReference type="Proteomes" id="UP000758856">
    <property type="component" value="Unassembled WGS sequence"/>
</dbReference>
<feature type="region of interest" description="Disordered" evidence="10">
    <location>
        <begin position="148"/>
        <end position="168"/>
    </location>
</feature>
<dbReference type="AlphaFoldDB" id="A0A9W6IWN0"/>
<protein>
    <submittedName>
        <fullName evidence="14">Lipoprotein-anchoring transpeptidase ErfK/SrfK</fullName>
    </submittedName>
</protein>
<dbReference type="FunFam" id="2.40.440.10:FF:000002">
    <property type="entry name" value="L,D-transpeptidase ErfK/SrfK"/>
    <property type="match status" value="1"/>
</dbReference>
<dbReference type="GO" id="GO:0018104">
    <property type="term" value="P:peptidoglycan-protein cross-linking"/>
    <property type="evidence" value="ECO:0007669"/>
    <property type="project" value="TreeGrafter"/>
</dbReference>
<keyword evidence="14" id="KW-0449">Lipoprotein</keyword>
<name>A0A9W6IWN0_9HYPH</name>
<comment type="pathway">
    <text evidence="1 9">Cell wall biogenesis; peptidoglycan biosynthesis.</text>
</comment>
<feature type="active site" description="Proton donor/acceptor" evidence="9">
    <location>
        <position position="276"/>
    </location>
</feature>
<keyword evidence="8 9" id="KW-0961">Cell wall biogenesis/degradation</keyword>
<dbReference type="GO" id="GO:0005576">
    <property type="term" value="C:extracellular region"/>
    <property type="evidence" value="ECO:0007669"/>
    <property type="project" value="TreeGrafter"/>
</dbReference>
<reference evidence="13" key="1">
    <citation type="journal article" date="2014" name="Int. J. Syst. Evol. Microbiol.">
        <title>Complete genome sequence of Corynebacterium casei LMG S-19264T (=DSM 44701T), isolated from a smear-ripened cheese.</title>
        <authorList>
            <consortium name="US DOE Joint Genome Institute (JGI-PGF)"/>
            <person name="Walter F."/>
            <person name="Albersmeier A."/>
            <person name="Kalinowski J."/>
            <person name="Ruckert C."/>
        </authorList>
    </citation>
    <scope>NUCLEOTIDE SEQUENCE</scope>
    <source>
        <strain evidence="13">VKM B-1606</strain>
    </source>
</reference>
<evidence type="ECO:0000313" key="16">
    <source>
        <dbReference type="Proteomes" id="UP001143400"/>
    </source>
</evidence>
<keyword evidence="3" id="KW-0328">Glycosyltransferase</keyword>
<evidence type="ECO:0000256" key="10">
    <source>
        <dbReference type="SAM" id="MobiDB-lite"/>
    </source>
</evidence>
<dbReference type="Proteomes" id="UP001143400">
    <property type="component" value="Unassembled WGS sequence"/>
</dbReference>
<dbReference type="InterPro" id="IPR038063">
    <property type="entry name" value="Transpep_catalytic_dom"/>
</dbReference>
<dbReference type="Gene3D" id="2.40.440.10">
    <property type="entry name" value="L,D-transpeptidase catalytic domain-like"/>
    <property type="match status" value="1"/>
</dbReference>
<dbReference type="SUPFAM" id="SSF141523">
    <property type="entry name" value="L,D-transpeptidase catalytic domain-like"/>
    <property type="match status" value="1"/>
</dbReference>
<dbReference type="InterPro" id="IPR005490">
    <property type="entry name" value="LD_TPept_cat_dom"/>
</dbReference>
<sequence>MFSRTAASLAVAFGVLGVAPAAPALAQSRVIEAPDYVPRGERRVVERRYYDDEAPRYVRPMESRRNLGGGFIEEIFGDDDAPSYRVRRVPTQRERQAETRRGRMALDGGYDRYGERRAVRAPTYQRYDYLDDDFNDPYAQDNPRYLAPRQRLAGPPSAAGAGSPVRRSVDPKFARTTVPFNGPEPAGTILIDTKTRYLYLVQADGTAIRYGVGVGKEGFGWKGTETISQKKEWPDWRPPAEMRQRRPELPVFMAGGPNNPLGARALYLGSTLYRIHGSNEPWTIGRAVSSGCIRMTNEDVTDLYERVGVGTTVKVI</sequence>
<evidence type="ECO:0000256" key="9">
    <source>
        <dbReference type="PROSITE-ProRule" id="PRU01373"/>
    </source>
</evidence>
<dbReference type="Pfam" id="PF03734">
    <property type="entry name" value="YkuD"/>
    <property type="match status" value="1"/>
</dbReference>
<evidence type="ECO:0000256" key="11">
    <source>
        <dbReference type="SAM" id="SignalP"/>
    </source>
</evidence>
<keyword evidence="11" id="KW-0732">Signal</keyword>
<evidence type="ECO:0000256" key="4">
    <source>
        <dbReference type="ARBA" id="ARBA00022679"/>
    </source>
</evidence>
<feature type="chain" id="PRO_5040951755" evidence="11">
    <location>
        <begin position="27"/>
        <end position="316"/>
    </location>
</feature>
<evidence type="ECO:0000256" key="8">
    <source>
        <dbReference type="ARBA" id="ARBA00023316"/>
    </source>
</evidence>
<evidence type="ECO:0000256" key="2">
    <source>
        <dbReference type="ARBA" id="ARBA00005992"/>
    </source>
</evidence>
<reference evidence="13" key="3">
    <citation type="submission" date="2023-01" db="EMBL/GenBank/DDBJ databases">
        <authorList>
            <person name="Sun Q."/>
            <person name="Evtushenko L."/>
        </authorList>
    </citation>
    <scope>NUCLEOTIDE SEQUENCE</scope>
    <source>
        <strain evidence="13">VKM B-1606</strain>
    </source>
</reference>
<comment type="similarity">
    <text evidence="2">Belongs to the YkuD family.</text>
</comment>
<accession>A0A9W6IWN0</accession>
<dbReference type="InterPro" id="IPR050979">
    <property type="entry name" value="LD-transpeptidase"/>
</dbReference>
<keyword evidence="7 9" id="KW-0573">Peptidoglycan synthesis</keyword>
<dbReference type="GO" id="GO:0071555">
    <property type="term" value="P:cell wall organization"/>
    <property type="evidence" value="ECO:0007669"/>
    <property type="project" value="UniProtKB-UniRule"/>
</dbReference>
<keyword evidence="15" id="KW-1185">Reference proteome</keyword>
<feature type="domain" description="L,D-TPase catalytic" evidence="12">
    <location>
        <begin position="187"/>
        <end position="316"/>
    </location>
</feature>
<dbReference type="PROSITE" id="PS52029">
    <property type="entry name" value="LD_TPASE"/>
    <property type="match status" value="1"/>
</dbReference>
<evidence type="ECO:0000256" key="1">
    <source>
        <dbReference type="ARBA" id="ARBA00004752"/>
    </source>
</evidence>
<organism evidence="13 16">
    <name type="scientific">Methylopila capsulata</name>
    <dbReference type="NCBI Taxonomy" id="61654"/>
    <lineage>
        <taxon>Bacteria</taxon>
        <taxon>Pseudomonadati</taxon>
        <taxon>Pseudomonadota</taxon>
        <taxon>Alphaproteobacteria</taxon>
        <taxon>Hyphomicrobiales</taxon>
        <taxon>Methylopilaceae</taxon>
        <taxon>Methylopila</taxon>
    </lineage>
</organism>
<dbReference type="EMBL" id="BSFF01000003">
    <property type="protein sequence ID" value="GLK56520.1"/>
    <property type="molecule type" value="Genomic_DNA"/>
</dbReference>
<dbReference type="CDD" id="cd16913">
    <property type="entry name" value="YkuD_like"/>
    <property type="match status" value="1"/>
</dbReference>
<evidence type="ECO:0000256" key="6">
    <source>
        <dbReference type="ARBA" id="ARBA00022960"/>
    </source>
</evidence>
<proteinExistence type="inferred from homology"/>
<feature type="active site" description="Nucleophile" evidence="9">
    <location>
        <position position="292"/>
    </location>
</feature>
<dbReference type="GO" id="GO:0016757">
    <property type="term" value="F:glycosyltransferase activity"/>
    <property type="evidence" value="ECO:0007669"/>
    <property type="project" value="UniProtKB-KW"/>
</dbReference>
<reference evidence="14 15" key="2">
    <citation type="submission" date="2021-01" db="EMBL/GenBank/DDBJ databases">
        <title>Genomic Encyclopedia of Type Strains, Phase IV (KMG-IV): sequencing the most valuable type-strain genomes for metagenomic binning, comparative biology and taxonomic classification.</title>
        <authorList>
            <person name="Goeker M."/>
        </authorList>
    </citation>
    <scope>NUCLEOTIDE SEQUENCE [LARGE SCALE GENOMIC DNA]</scope>
    <source>
        <strain evidence="14 15">DSM 6130</strain>
    </source>
</reference>
<evidence type="ECO:0000313" key="15">
    <source>
        <dbReference type="Proteomes" id="UP000758856"/>
    </source>
</evidence>
<comment type="caution">
    <text evidence="13">The sequence shown here is derived from an EMBL/GenBank/DDBJ whole genome shotgun (WGS) entry which is preliminary data.</text>
</comment>